<sequence length="47" mass="5079">MAACAAGAENEKRRAGMPARLSIVHANRPVWRGRAVSGAYFVAYFVV</sequence>
<accession>B9BR32</accession>
<name>B9BR32_9BURK</name>
<gene>
    <name evidence="1" type="ORF">BURMUCGD2_0985</name>
</gene>
<evidence type="ECO:0000313" key="1">
    <source>
        <dbReference type="EMBL" id="EEE07077.1"/>
    </source>
</evidence>
<comment type="caution">
    <text evidence="1">The sequence shown here is derived from an EMBL/GenBank/DDBJ whole genome shotgun (WGS) entry which is preliminary data.</text>
</comment>
<organism evidence="1 2">
    <name type="scientific">Burkholderia multivorans CGD2</name>
    <dbReference type="NCBI Taxonomy" id="513052"/>
    <lineage>
        <taxon>Bacteria</taxon>
        <taxon>Pseudomonadati</taxon>
        <taxon>Pseudomonadota</taxon>
        <taxon>Betaproteobacteria</taxon>
        <taxon>Burkholderiales</taxon>
        <taxon>Burkholderiaceae</taxon>
        <taxon>Burkholderia</taxon>
        <taxon>Burkholderia cepacia complex</taxon>
    </lineage>
</organism>
<dbReference type="EMBL" id="ACFC01000005">
    <property type="protein sequence ID" value="EEE07077.1"/>
    <property type="molecule type" value="Genomic_DNA"/>
</dbReference>
<protein>
    <submittedName>
        <fullName evidence="1">Uncharacterized protein</fullName>
    </submittedName>
</protein>
<proteinExistence type="predicted"/>
<dbReference type="Proteomes" id="UP000004535">
    <property type="component" value="Unassembled WGS sequence"/>
</dbReference>
<reference evidence="1 2" key="1">
    <citation type="journal article" date="2012" name="J. Bacteriol.">
        <title>Draft Genome Sequence Determination for Cystic Fibrosis and Chronic Granulomatous Disease Burkholderia multivorans Isolates.</title>
        <authorList>
            <person name="Varga J.J."/>
            <person name="Losada L."/>
            <person name="Zelazny A.M."/>
            <person name="Brinkac L."/>
            <person name="Harkins D."/>
            <person name="Radune D."/>
            <person name="Hostetler J."/>
            <person name="Sampaio E.P."/>
            <person name="Ronning C.M."/>
            <person name="Nierman W.C."/>
            <person name="Greenberg D.E."/>
            <person name="Holland S.M."/>
            <person name="Goldberg J.B."/>
        </authorList>
    </citation>
    <scope>NUCLEOTIDE SEQUENCE [LARGE SCALE GENOMIC DNA]</scope>
    <source>
        <strain evidence="1 2">CGD2</strain>
    </source>
</reference>
<dbReference type="AlphaFoldDB" id="B9BR32"/>
<evidence type="ECO:0000313" key="2">
    <source>
        <dbReference type="Proteomes" id="UP000004535"/>
    </source>
</evidence>